<dbReference type="SUPFAM" id="SSF54211">
    <property type="entry name" value="Ribosomal protein S5 domain 2-like"/>
    <property type="match status" value="1"/>
</dbReference>
<dbReference type="CDD" id="cd11367">
    <property type="entry name" value="RNase_PH_RRP42"/>
    <property type="match status" value="1"/>
</dbReference>
<evidence type="ECO:0000256" key="6">
    <source>
        <dbReference type="ARBA" id="ARBA00042523"/>
    </source>
</evidence>
<dbReference type="InterPro" id="IPR020568">
    <property type="entry name" value="Ribosomal_Su5_D2-typ_SF"/>
</dbReference>
<evidence type="ECO:0000256" key="1">
    <source>
        <dbReference type="ARBA" id="ARBA00004496"/>
    </source>
</evidence>
<feature type="domain" description="Exoribonuclease phosphorolytic" evidence="8">
    <location>
        <begin position="196"/>
        <end position="260"/>
    </location>
</feature>
<evidence type="ECO:0000256" key="5">
    <source>
        <dbReference type="ARBA" id="ARBA00022835"/>
    </source>
</evidence>
<dbReference type="InterPro" id="IPR036345">
    <property type="entry name" value="ExoRNase_PH_dom2_sf"/>
</dbReference>
<reference evidence="9" key="1">
    <citation type="submission" date="2014-12" db="EMBL/GenBank/DDBJ databases">
        <title>Insight into the proteome of Arion vulgaris.</title>
        <authorList>
            <person name="Aradska J."/>
            <person name="Bulat T."/>
            <person name="Smidak R."/>
            <person name="Sarate P."/>
            <person name="Gangsoo J."/>
            <person name="Sialana F."/>
            <person name="Bilban M."/>
            <person name="Lubec G."/>
        </authorList>
    </citation>
    <scope>NUCLEOTIDE SEQUENCE</scope>
    <source>
        <tissue evidence="9">Skin</tissue>
    </source>
</reference>
<protein>
    <recommendedName>
        <fullName evidence="6">Ribosomal RNA-processing protein 42</fullName>
    </recommendedName>
</protein>
<dbReference type="EMBL" id="HACG01026974">
    <property type="protein sequence ID" value="CEK73839.1"/>
    <property type="molecule type" value="Transcribed_RNA"/>
</dbReference>
<dbReference type="InterPro" id="IPR050590">
    <property type="entry name" value="Exosome_comp_Rrp42_subfam"/>
</dbReference>
<dbReference type="Pfam" id="PF01138">
    <property type="entry name" value="RNase_PH"/>
    <property type="match status" value="1"/>
</dbReference>
<dbReference type="Gene3D" id="3.30.230.70">
    <property type="entry name" value="GHMP Kinase, N-terminal domain"/>
    <property type="match status" value="1"/>
</dbReference>
<dbReference type="PANTHER" id="PTHR11097:SF8">
    <property type="entry name" value="EXOSOME COMPLEX COMPONENT RRP42"/>
    <property type="match status" value="1"/>
</dbReference>
<dbReference type="GO" id="GO:0000176">
    <property type="term" value="C:nuclear exosome (RNase complex)"/>
    <property type="evidence" value="ECO:0007669"/>
    <property type="project" value="TreeGrafter"/>
</dbReference>
<dbReference type="GO" id="GO:0005730">
    <property type="term" value="C:nucleolus"/>
    <property type="evidence" value="ECO:0007669"/>
    <property type="project" value="UniProtKB-SubCell"/>
</dbReference>
<dbReference type="GO" id="GO:0016075">
    <property type="term" value="P:rRNA catabolic process"/>
    <property type="evidence" value="ECO:0007669"/>
    <property type="project" value="TreeGrafter"/>
</dbReference>
<evidence type="ECO:0000313" key="9">
    <source>
        <dbReference type="EMBL" id="CEK73839.1"/>
    </source>
</evidence>
<dbReference type="GO" id="GO:0000177">
    <property type="term" value="C:cytoplasmic exosome (RNase complex)"/>
    <property type="evidence" value="ECO:0007669"/>
    <property type="project" value="TreeGrafter"/>
</dbReference>
<dbReference type="PANTHER" id="PTHR11097">
    <property type="entry name" value="EXOSOME COMPLEX EXONUCLEASE RIBOSOMAL RNA PROCESSING PROTEIN"/>
    <property type="match status" value="1"/>
</dbReference>
<dbReference type="GO" id="GO:0071035">
    <property type="term" value="P:nuclear polyadenylation-dependent rRNA catabolic process"/>
    <property type="evidence" value="ECO:0007669"/>
    <property type="project" value="TreeGrafter"/>
</dbReference>
<dbReference type="AlphaFoldDB" id="A0A0B6ZYT9"/>
<dbReference type="InterPro" id="IPR027408">
    <property type="entry name" value="PNPase/RNase_PH_dom_sf"/>
</dbReference>
<comment type="subcellular location">
    <subcellularLocation>
        <location evidence="1">Cytoplasm</location>
    </subcellularLocation>
    <subcellularLocation>
        <location evidence="2">Nucleus</location>
        <location evidence="2">Nucleolus</location>
    </subcellularLocation>
</comment>
<dbReference type="GO" id="GO:0071038">
    <property type="term" value="P:TRAMP-dependent tRNA surveillance pathway"/>
    <property type="evidence" value="ECO:0007669"/>
    <property type="project" value="TreeGrafter"/>
</dbReference>
<organism evidence="9">
    <name type="scientific">Arion vulgaris</name>
    <dbReference type="NCBI Taxonomy" id="1028688"/>
    <lineage>
        <taxon>Eukaryota</taxon>
        <taxon>Metazoa</taxon>
        <taxon>Spiralia</taxon>
        <taxon>Lophotrochozoa</taxon>
        <taxon>Mollusca</taxon>
        <taxon>Gastropoda</taxon>
        <taxon>Heterobranchia</taxon>
        <taxon>Euthyneura</taxon>
        <taxon>Panpulmonata</taxon>
        <taxon>Eupulmonata</taxon>
        <taxon>Stylommatophora</taxon>
        <taxon>Helicina</taxon>
        <taxon>Arionoidea</taxon>
        <taxon>Arionidae</taxon>
        <taxon>Arion</taxon>
    </lineage>
</organism>
<dbReference type="SUPFAM" id="SSF55666">
    <property type="entry name" value="Ribonuclease PH domain 2-like"/>
    <property type="match status" value="1"/>
</dbReference>
<dbReference type="GO" id="GO:0034475">
    <property type="term" value="P:U4 snRNA 3'-end processing"/>
    <property type="evidence" value="ECO:0007669"/>
    <property type="project" value="TreeGrafter"/>
</dbReference>
<comment type="similarity">
    <text evidence="3">Belongs to the RNase PH family.</text>
</comment>
<evidence type="ECO:0000256" key="2">
    <source>
        <dbReference type="ARBA" id="ARBA00004604"/>
    </source>
</evidence>
<evidence type="ECO:0000256" key="3">
    <source>
        <dbReference type="ARBA" id="ARBA00006678"/>
    </source>
</evidence>
<dbReference type="GO" id="GO:0035925">
    <property type="term" value="F:mRNA 3'-UTR AU-rich region binding"/>
    <property type="evidence" value="ECO:0007669"/>
    <property type="project" value="TreeGrafter"/>
</dbReference>
<dbReference type="InterPro" id="IPR015847">
    <property type="entry name" value="ExoRNase_PH_dom2"/>
</dbReference>
<keyword evidence="5" id="KW-0271">Exosome</keyword>
<dbReference type="GO" id="GO:0000467">
    <property type="term" value="P:exonucleolytic trimming to generate mature 3'-end of 5.8S rRNA from tricistronic rRNA transcript (SSU-rRNA, 5.8S rRNA, LSU-rRNA)"/>
    <property type="evidence" value="ECO:0007669"/>
    <property type="project" value="TreeGrafter"/>
</dbReference>
<evidence type="ECO:0000259" key="8">
    <source>
        <dbReference type="Pfam" id="PF03725"/>
    </source>
</evidence>
<proteinExistence type="inferred from homology"/>
<feature type="domain" description="Exoribonuclease phosphorolytic" evidence="7">
    <location>
        <begin position="31"/>
        <end position="166"/>
    </location>
</feature>
<evidence type="ECO:0000256" key="4">
    <source>
        <dbReference type="ARBA" id="ARBA00022490"/>
    </source>
</evidence>
<sequence>MADVDLSEAEKIFILHGIQDNFREDGRGSEDFRHMEVETGLISNTNGSARVRLASTDILVGVKVQLTPVNPKKPEDGRIEFFLDCSANATPAFEGRGGEKLASEITAMLTRAYTCSNTIDFTSLCVLPGQHCWLLYVDILLLECGGNLFDAVSIGVKAALFNLQIPNVTMTKDEGGIELDVSDDPYDYKRLDVTGAPVIVTVNKIGRCHVVDASEKEEACTLARVILGVTENGTITAMRKEGSGSLHVDNISEMVDSAKKLGVELNKSLLKVLKEEEKLGAKPVGFLR</sequence>
<dbReference type="InterPro" id="IPR001247">
    <property type="entry name" value="ExoRNase_PH_dom1"/>
</dbReference>
<dbReference type="GO" id="GO:0071028">
    <property type="term" value="P:nuclear mRNA surveillance"/>
    <property type="evidence" value="ECO:0007669"/>
    <property type="project" value="TreeGrafter"/>
</dbReference>
<keyword evidence="4" id="KW-0963">Cytoplasm</keyword>
<accession>A0A0B6ZYT9</accession>
<dbReference type="GO" id="GO:0034473">
    <property type="term" value="P:U1 snRNA 3'-end processing"/>
    <property type="evidence" value="ECO:0007669"/>
    <property type="project" value="TreeGrafter"/>
</dbReference>
<evidence type="ECO:0000259" key="7">
    <source>
        <dbReference type="Pfam" id="PF01138"/>
    </source>
</evidence>
<dbReference type="Pfam" id="PF03725">
    <property type="entry name" value="RNase_PH_C"/>
    <property type="match status" value="1"/>
</dbReference>
<dbReference type="GO" id="GO:0034476">
    <property type="term" value="P:U5 snRNA 3'-end processing"/>
    <property type="evidence" value="ECO:0007669"/>
    <property type="project" value="TreeGrafter"/>
</dbReference>
<gene>
    <name evidence="9" type="primary">ORF88502</name>
</gene>
<name>A0A0B6ZYT9_9EUPU</name>